<sequence>MTKENDKGDSEHVLNGIAFKGDHMLVTGKNWEKIYEVTFK</sequence>
<proteinExistence type="predicted"/>
<dbReference type="Proteomes" id="UP001184376">
    <property type="component" value="Unassembled WGS sequence"/>
</dbReference>
<accession>A0ACC6IX44</accession>
<evidence type="ECO:0000313" key="2">
    <source>
        <dbReference type="Proteomes" id="UP001184376"/>
    </source>
</evidence>
<keyword evidence="2" id="KW-1185">Reference proteome</keyword>
<gene>
    <name evidence="1" type="ORF">J2795_003044</name>
</gene>
<organism evidence="1 2">
    <name type="scientific">Chryseobacterium bernardetii</name>
    <dbReference type="NCBI Taxonomy" id="1241978"/>
    <lineage>
        <taxon>Bacteria</taxon>
        <taxon>Pseudomonadati</taxon>
        <taxon>Bacteroidota</taxon>
        <taxon>Flavobacteriia</taxon>
        <taxon>Flavobacteriales</taxon>
        <taxon>Weeksellaceae</taxon>
        <taxon>Chryseobacterium group</taxon>
        <taxon>Chryseobacterium</taxon>
    </lineage>
</organism>
<dbReference type="EMBL" id="JAVDRG010000005">
    <property type="protein sequence ID" value="MDR6442319.1"/>
    <property type="molecule type" value="Genomic_DNA"/>
</dbReference>
<comment type="caution">
    <text evidence="1">The sequence shown here is derived from an EMBL/GenBank/DDBJ whole genome shotgun (WGS) entry which is preliminary data.</text>
</comment>
<name>A0ACC6IX44_9FLAO</name>
<protein>
    <submittedName>
        <fullName evidence="1">Glutamine cyclotransferase</fullName>
    </submittedName>
</protein>
<evidence type="ECO:0000313" key="1">
    <source>
        <dbReference type="EMBL" id="MDR6442319.1"/>
    </source>
</evidence>
<reference evidence="1" key="1">
    <citation type="submission" date="2023-07" db="EMBL/GenBank/DDBJ databases">
        <title>Sorghum-associated microbial communities from plants grown in Nebraska, USA.</title>
        <authorList>
            <person name="Schachtman D."/>
        </authorList>
    </citation>
    <scope>NUCLEOTIDE SEQUENCE</scope>
    <source>
        <strain evidence="1">DS1280</strain>
    </source>
</reference>